<evidence type="ECO:0000313" key="2">
    <source>
        <dbReference type="Proteomes" id="UP000035350"/>
    </source>
</evidence>
<accession>A0A0G8CNF8</accession>
<name>A0A0G8CNF8_9BACI</name>
<dbReference type="AlphaFoldDB" id="A0A0G8CNF8"/>
<organism evidence="1 2">
    <name type="scientific">Bacillus wiedmannii</name>
    <dbReference type="NCBI Taxonomy" id="1890302"/>
    <lineage>
        <taxon>Bacteria</taxon>
        <taxon>Bacillati</taxon>
        <taxon>Bacillota</taxon>
        <taxon>Bacilli</taxon>
        <taxon>Bacillales</taxon>
        <taxon>Bacillaceae</taxon>
        <taxon>Bacillus</taxon>
        <taxon>Bacillus cereus group</taxon>
    </lineage>
</organism>
<dbReference type="PATRIC" id="fig|1396.433.peg.43"/>
<dbReference type="EMBL" id="LCYN01000001">
    <property type="protein sequence ID" value="KLA01328.1"/>
    <property type="molecule type" value="Genomic_DNA"/>
</dbReference>
<proteinExistence type="predicted"/>
<evidence type="ECO:0008006" key="3">
    <source>
        <dbReference type="Google" id="ProtNLM"/>
    </source>
</evidence>
<gene>
    <name evidence="1" type="ORF">B4147_0995</name>
</gene>
<evidence type="ECO:0000313" key="1">
    <source>
        <dbReference type="EMBL" id="KLA01328.1"/>
    </source>
</evidence>
<dbReference type="Proteomes" id="UP000035350">
    <property type="component" value="Unassembled WGS sequence"/>
</dbReference>
<reference evidence="1 2" key="1">
    <citation type="journal article" date="2015" name="Genome Announc.">
        <title>Next-Generation Whole-Genome Sequencing of Eight Strains of Bacillus cereus, Isolated from Food.</title>
        <authorList>
            <person name="Krawczyk A.O."/>
            <person name="de Jong A."/>
            <person name="Eijlander R.T."/>
            <person name="Berendsen E.M."/>
            <person name="Holsappel S."/>
            <person name="Wells-Bennik M.H."/>
            <person name="Kuipers O.P."/>
        </authorList>
    </citation>
    <scope>NUCLEOTIDE SEQUENCE [LARGE SCALE GENOMIC DNA]</scope>
    <source>
        <strain evidence="1 2">B4147</strain>
    </source>
</reference>
<comment type="caution">
    <text evidence="1">The sequence shown here is derived from an EMBL/GenBank/DDBJ whole genome shotgun (WGS) entry which is preliminary data.</text>
</comment>
<sequence length="49" mass="5738">MATKKEGYGFSRQDLERLSPYMTIHIKRFGDYVIDLQKIPQPIEEAIPL</sequence>
<reference evidence="2" key="2">
    <citation type="submission" date="2015-04" db="EMBL/GenBank/DDBJ databases">
        <title>Draft Genome Sequences of Eight Spore-Forming Food Isolates of Bacillus cereus Genome sequencing.</title>
        <authorList>
            <person name="Krawcyk A.O."/>
            <person name="de Jong A."/>
            <person name="Eijlander R.T."/>
            <person name="Berendsen E.M."/>
            <person name="Holsappel S."/>
            <person name="Wells-Bennik M."/>
            <person name="Kuipers O.P."/>
        </authorList>
    </citation>
    <scope>NUCLEOTIDE SEQUENCE [LARGE SCALE GENOMIC DNA]</scope>
    <source>
        <strain evidence="2">B4147</strain>
    </source>
</reference>
<protein>
    <recommendedName>
        <fullName evidence="3">Tn3 transposase DDE domain-containing protein</fullName>
    </recommendedName>
</protein>